<protein>
    <submittedName>
        <fullName evidence="2">Uncharacterized protein</fullName>
    </submittedName>
</protein>
<evidence type="ECO:0000313" key="2">
    <source>
        <dbReference type="EMBL" id="SVB85058.1"/>
    </source>
</evidence>
<gene>
    <name evidence="2" type="ORF">METZ01_LOCUS237912</name>
</gene>
<dbReference type="SUPFAM" id="SSF52096">
    <property type="entry name" value="ClpP/crotonase"/>
    <property type="match status" value="1"/>
</dbReference>
<dbReference type="InterPro" id="IPR029045">
    <property type="entry name" value="ClpP/crotonase-like_dom_sf"/>
</dbReference>
<name>A0A382HCL0_9ZZZZ</name>
<reference evidence="2" key="1">
    <citation type="submission" date="2018-05" db="EMBL/GenBank/DDBJ databases">
        <authorList>
            <person name="Lanie J.A."/>
            <person name="Ng W.-L."/>
            <person name="Kazmierczak K.M."/>
            <person name="Andrzejewski T.M."/>
            <person name="Davidsen T.M."/>
            <person name="Wayne K.J."/>
            <person name="Tettelin H."/>
            <person name="Glass J.I."/>
            <person name="Rusch D."/>
            <person name="Podicherti R."/>
            <person name="Tsui H.-C.T."/>
            <person name="Winkler M.E."/>
        </authorList>
    </citation>
    <scope>NUCLEOTIDE SEQUENCE</scope>
</reference>
<organism evidence="2">
    <name type="scientific">marine metagenome</name>
    <dbReference type="NCBI Taxonomy" id="408172"/>
    <lineage>
        <taxon>unclassified sequences</taxon>
        <taxon>metagenomes</taxon>
        <taxon>ecological metagenomes</taxon>
    </lineage>
</organism>
<dbReference type="Gene3D" id="3.90.226.10">
    <property type="entry name" value="2-enoyl-CoA Hydratase, Chain A, domain 1"/>
    <property type="match status" value="1"/>
</dbReference>
<dbReference type="AlphaFoldDB" id="A0A382HCL0"/>
<evidence type="ECO:0000256" key="1">
    <source>
        <dbReference type="SAM" id="MobiDB-lite"/>
    </source>
</evidence>
<feature type="region of interest" description="Disordered" evidence="1">
    <location>
        <begin position="1"/>
        <end position="27"/>
    </location>
</feature>
<feature type="non-terminal residue" evidence="2">
    <location>
        <position position="91"/>
    </location>
</feature>
<accession>A0A382HCL0</accession>
<proteinExistence type="predicted"/>
<sequence length="91" mass="10345">MTQYSLKNPFAEKDPSSHMNGNIPETPSRYHEMLERGKELLELPKKGGGESRVQIQHGKGRMTVWERIKVLTDKEPHITFQNWGAQLDGAG</sequence>
<dbReference type="EMBL" id="UINC01060493">
    <property type="protein sequence ID" value="SVB85058.1"/>
    <property type="molecule type" value="Genomic_DNA"/>
</dbReference>